<organism evidence="1 2">
    <name type="scientific">Stylosanthes scabra</name>
    <dbReference type="NCBI Taxonomy" id="79078"/>
    <lineage>
        <taxon>Eukaryota</taxon>
        <taxon>Viridiplantae</taxon>
        <taxon>Streptophyta</taxon>
        <taxon>Embryophyta</taxon>
        <taxon>Tracheophyta</taxon>
        <taxon>Spermatophyta</taxon>
        <taxon>Magnoliopsida</taxon>
        <taxon>eudicotyledons</taxon>
        <taxon>Gunneridae</taxon>
        <taxon>Pentapetalae</taxon>
        <taxon>rosids</taxon>
        <taxon>fabids</taxon>
        <taxon>Fabales</taxon>
        <taxon>Fabaceae</taxon>
        <taxon>Papilionoideae</taxon>
        <taxon>50 kb inversion clade</taxon>
        <taxon>dalbergioids sensu lato</taxon>
        <taxon>Dalbergieae</taxon>
        <taxon>Pterocarpus clade</taxon>
        <taxon>Stylosanthes</taxon>
    </lineage>
</organism>
<sequence length="217" mass="25209">MKNNHSKKSNLLNLLKRKRTLPQMKNNILRQRADLSKLNPSLKPIYPTQEVIDISSSSDDEPKPTPIQVLIPKAEVDRVSSLRAKRINYGTAPQPTQEERLLTTQLSGPRFLEAMRYQFMSMRPRQYIDIQVVSIMCHTLNMEQSEWFQKQVYCVPPEILPKLKEFMKDIVAKIMLSESNAWGMETMRKANRMRNIRPVPVLRSPYLQVSSTNLPSK</sequence>
<accession>A0ABU6VUJ3</accession>
<reference evidence="1 2" key="1">
    <citation type="journal article" date="2023" name="Plants (Basel)">
        <title>Bridging the Gap: Combining Genomics and Transcriptomics Approaches to Understand Stylosanthes scabra, an Orphan Legume from the Brazilian Caatinga.</title>
        <authorList>
            <person name="Ferreira-Neto J.R.C."/>
            <person name="da Silva M.D."/>
            <person name="Binneck E."/>
            <person name="de Melo N.F."/>
            <person name="da Silva R.H."/>
            <person name="de Melo A.L.T.M."/>
            <person name="Pandolfi V."/>
            <person name="Bustamante F.O."/>
            <person name="Brasileiro-Vidal A.C."/>
            <person name="Benko-Iseppon A.M."/>
        </authorList>
    </citation>
    <scope>NUCLEOTIDE SEQUENCE [LARGE SCALE GENOMIC DNA]</scope>
    <source>
        <tissue evidence="1">Leaves</tissue>
    </source>
</reference>
<evidence type="ECO:0000313" key="1">
    <source>
        <dbReference type="EMBL" id="MED6176699.1"/>
    </source>
</evidence>
<name>A0ABU6VUJ3_9FABA</name>
<protein>
    <submittedName>
        <fullName evidence="1">Uncharacterized protein</fullName>
    </submittedName>
</protein>
<evidence type="ECO:0000313" key="2">
    <source>
        <dbReference type="Proteomes" id="UP001341840"/>
    </source>
</evidence>
<comment type="caution">
    <text evidence="1">The sequence shown here is derived from an EMBL/GenBank/DDBJ whole genome shotgun (WGS) entry which is preliminary data.</text>
</comment>
<keyword evidence="2" id="KW-1185">Reference proteome</keyword>
<gene>
    <name evidence="1" type="ORF">PIB30_090699</name>
</gene>
<dbReference type="Proteomes" id="UP001341840">
    <property type="component" value="Unassembled WGS sequence"/>
</dbReference>
<dbReference type="EMBL" id="JASCZI010152802">
    <property type="protein sequence ID" value="MED6176699.1"/>
    <property type="molecule type" value="Genomic_DNA"/>
</dbReference>
<proteinExistence type="predicted"/>